<evidence type="ECO:0000313" key="2">
    <source>
        <dbReference type="Proteomes" id="UP000275069"/>
    </source>
</evidence>
<dbReference type="KEGG" id="gry:D7I44_07770"/>
<dbReference type="Proteomes" id="UP000275069">
    <property type="component" value="Chromosome"/>
</dbReference>
<keyword evidence="2" id="KW-1185">Reference proteome</keyword>
<evidence type="ECO:0000313" key="1">
    <source>
        <dbReference type="EMBL" id="AYG03445.1"/>
    </source>
</evidence>
<organism evidence="1 2">
    <name type="scientific">Gryllotalpicola protaetiae</name>
    <dbReference type="NCBI Taxonomy" id="2419771"/>
    <lineage>
        <taxon>Bacteria</taxon>
        <taxon>Bacillati</taxon>
        <taxon>Actinomycetota</taxon>
        <taxon>Actinomycetes</taxon>
        <taxon>Micrococcales</taxon>
        <taxon>Microbacteriaceae</taxon>
        <taxon>Gryllotalpicola</taxon>
    </lineage>
</organism>
<reference evidence="1 2" key="1">
    <citation type="submission" date="2018-09" db="EMBL/GenBank/DDBJ databases">
        <title>Genome sequencing of strain 2DFW10M-5.</title>
        <authorList>
            <person name="Heo J."/>
            <person name="Kim S.-J."/>
            <person name="Kwon S.-W."/>
        </authorList>
    </citation>
    <scope>NUCLEOTIDE SEQUENCE [LARGE SCALE GENOMIC DNA]</scope>
    <source>
        <strain evidence="1 2">2DFW10M-5</strain>
    </source>
</reference>
<accession>A0A387BHD8</accession>
<protein>
    <recommendedName>
        <fullName evidence="3">DUF222 domain-containing protein</fullName>
    </recommendedName>
</protein>
<sequence>MTDLDDLLTRAHVRTDASRVEQLRQVADLRRALADRRALEQLVRRAIAESGEAQVGTILGASPELISIAWGS</sequence>
<evidence type="ECO:0008006" key="3">
    <source>
        <dbReference type="Google" id="ProtNLM"/>
    </source>
</evidence>
<name>A0A387BHD8_9MICO</name>
<proteinExistence type="predicted"/>
<dbReference type="AlphaFoldDB" id="A0A387BHD8"/>
<gene>
    <name evidence="1" type="ORF">D7I44_07770</name>
</gene>
<dbReference type="RefSeq" id="WP_120788977.1">
    <property type="nucleotide sequence ID" value="NZ_CP032624.1"/>
</dbReference>
<dbReference type="EMBL" id="CP032624">
    <property type="protein sequence ID" value="AYG03445.1"/>
    <property type="molecule type" value="Genomic_DNA"/>
</dbReference>